<dbReference type="InterPro" id="IPR049548">
    <property type="entry name" value="Sina-like_RING"/>
</dbReference>
<dbReference type="SUPFAM" id="SSF49599">
    <property type="entry name" value="TRAF domain-like"/>
    <property type="match status" value="1"/>
</dbReference>
<evidence type="ECO:0000256" key="8">
    <source>
        <dbReference type="ARBA" id="ARBA00022786"/>
    </source>
</evidence>
<dbReference type="EC" id="2.3.2.27" evidence="4"/>
<gene>
    <name evidence="13" type="primary">gb26589</name>
    <name evidence="13" type="ORF">PR202_gb26589</name>
</gene>
<evidence type="ECO:0000256" key="7">
    <source>
        <dbReference type="ARBA" id="ARBA00022771"/>
    </source>
</evidence>
<dbReference type="SUPFAM" id="SSF57850">
    <property type="entry name" value="RING/U-box"/>
    <property type="match status" value="1"/>
</dbReference>
<evidence type="ECO:0000256" key="1">
    <source>
        <dbReference type="ARBA" id="ARBA00000900"/>
    </source>
</evidence>
<name>A0AAV5FT03_ELECO</name>
<dbReference type="GO" id="GO:0008270">
    <property type="term" value="F:zinc ion binding"/>
    <property type="evidence" value="ECO:0007669"/>
    <property type="project" value="UniProtKB-KW"/>
</dbReference>
<evidence type="ECO:0000256" key="4">
    <source>
        <dbReference type="ARBA" id="ARBA00012483"/>
    </source>
</evidence>
<dbReference type="GO" id="GO:0005737">
    <property type="term" value="C:cytoplasm"/>
    <property type="evidence" value="ECO:0007669"/>
    <property type="project" value="TreeGrafter"/>
</dbReference>
<dbReference type="CDD" id="cd16571">
    <property type="entry name" value="RING-HC_SIAHs"/>
    <property type="match status" value="1"/>
</dbReference>
<dbReference type="Pfam" id="PF21361">
    <property type="entry name" value="Sina_ZnF"/>
    <property type="match status" value="1"/>
</dbReference>
<keyword evidence="8" id="KW-0833">Ubl conjugation pathway</keyword>
<comment type="similarity">
    <text evidence="3">Belongs to the SINA (Seven in absentia) family.</text>
</comment>
<feature type="compositionally biased region" description="Basic and acidic residues" evidence="11">
    <location>
        <begin position="44"/>
        <end position="55"/>
    </location>
</feature>
<evidence type="ECO:0000256" key="5">
    <source>
        <dbReference type="ARBA" id="ARBA00022679"/>
    </source>
</evidence>
<evidence type="ECO:0000259" key="12">
    <source>
        <dbReference type="PROSITE" id="PS51081"/>
    </source>
</evidence>
<dbReference type="Gene3D" id="3.30.40.10">
    <property type="entry name" value="Zinc/RING finger domain, C3HC4 (zinc finger)"/>
    <property type="match status" value="1"/>
</dbReference>
<keyword evidence="14" id="KW-1185">Reference proteome</keyword>
<dbReference type="PANTHER" id="PTHR10315:SF165">
    <property type="entry name" value="RING-TYPE E3 UBIQUITIN TRANSFERASE"/>
    <property type="match status" value="1"/>
</dbReference>
<dbReference type="GO" id="GO:0061630">
    <property type="term" value="F:ubiquitin protein ligase activity"/>
    <property type="evidence" value="ECO:0007669"/>
    <property type="project" value="UniProtKB-EC"/>
</dbReference>
<evidence type="ECO:0000313" key="14">
    <source>
        <dbReference type="Proteomes" id="UP001054889"/>
    </source>
</evidence>
<comment type="pathway">
    <text evidence="2">Protein modification; protein ubiquitination.</text>
</comment>
<comment type="caution">
    <text evidence="13">The sequence shown here is derived from an EMBL/GenBank/DDBJ whole genome shotgun (WGS) entry which is preliminary data.</text>
</comment>
<keyword evidence="9" id="KW-0862">Zinc</keyword>
<feature type="region of interest" description="Disordered" evidence="11">
    <location>
        <begin position="96"/>
        <end position="124"/>
    </location>
</feature>
<reference evidence="13" key="1">
    <citation type="journal article" date="2018" name="DNA Res.">
        <title>Multiple hybrid de novo genome assembly of finger millet, an orphan allotetraploid crop.</title>
        <authorList>
            <person name="Hatakeyama M."/>
            <person name="Aluri S."/>
            <person name="Balachadran M.T."/>
            <person name="Sivarajan S.R."/>
            <person name="Patrignani A."/>
            <person name="Gruter S."/>
            <person name="Poveda L."/>
            <person name="Shimizu-Inatsugi R."/>
            <person name="Baeten J."/>
            <person name="Francoijs K.J."/>
            <person name="Nataraja K.N."/>
            <person name="Reddy Y.A.N."/>
            <person name="Phadnis S."/>
            <person name="Ravikumar R.L."/>
            <person name="Schlapbach R."/>
            <person name="Sreeman S.M."/>
            <person name="Shimizu K.K."/>
        </authorList>
    </citation>
    <scope>NUCLEOTIDE SEQUENCE</scope>
</reference>
<dbReference type="Proteomes" id="UP001054889">
    <property type="component" value="Unassembled WGS sequence"/>
</dbReference>
<keyword evidence="6" id="KW-0479">Metal-binding</keyword>
<evidence type="ECO:0000256" key="6">
    <source>
        <dbReference type="ARBA" id="ARBA00022723"/>
    </source>
</evidence>
<dbReference type="InterPro" id="IPR052088">
    <property type="entry name" value="E3_ubiquitin-ligase_SINA"/>
</dbReference>
<reference evidence="13" key="2">
    <citation type="submission" date="2021-12" db="EMBL/GenBank/DDBJ databases">
        <title>Resequencing data analysis of finger millet.</title>
        <authorList>
            <person name="Hatakeyama M."/>
            <person name="Aluri S."/>
            <person name="Balachadran M.T."/>
            <person name="Sivarajan S.R."/>
            <person name="Poveda L."/>
            <person name="Shimizu-Inatsugi R."/>
            <person name="Schlapbach R."/>
            <person name="Sreeman S.M."/>
            <person name="Shimizu K.K."/>
        </authorList>
    </citation>
    <scope>NUCLEOTIDE SEQUENCE</scope>
</reference>
<dbReference type="Pfam" id="PF21362">
    <property type="entry name" value="Sina_RING"/>
    <property type="match status" value="1"/>
</dbReference>
<feature type="domain" description="SIAH-type" evidence="12">
    <location>
        <begin position="192"/>
        <end position="250"/>
    </location>
</feature>
<dbReference type="EMBL" id="BQKI01000095">
    <property type="protein sequence ID" value="GJN37615.1"/>
    <property type="molecule type" value="Genomic_DNA"/>
</dbReference>
<proteinExistence type="inferred from homology"/>
<keyword evidence="5" id="KW-0808">Transferase</keyword>
<evidence type="ECO:0000256" key="9">
    <source>
        <dbReference type="ARBA" id="ARBA00022833"/>
    </source>
</evidence>
<evidence type="ECO:0000256" key="11">
    <source>
        <dbReference type="SAM" id="MobiDB-lite"/>
    </source>
</evidence>
<organism evidence="13 14">
    <name type="scientific">Eleusine coracana subsp. coracana</name>
    <dbReference type="NCBI Taxonomy" id="191504"/>
    <lineage>
        <taxon>Eukaryota</taxon>
        <taxon>Viridiplantae</taxon>
        <taxon>Streptophyta</taxon>
        <taxon>Embryophyta</taxon>
        <taxon>Tracheophyta</taxon>
        <taxon>Spermatophyta</taxon>
        <taxon>Magnoliopsida</taxon>
        <taxon>Liliopsida</taxon>
        <taxon>Poales</taxon>
        <taxon>Poaceae</taxon>
        <taxon>PACMAD clade</taxon>
        <taxon>Chloridoideae</taxon>
        <taxon>Cynodonteae</taxon>
        <taxon>Eleusininae</taxon>
        <taxon>Eleusine</taxon>
    </lineage>
</organism>
<dbReference type="PROSITE" id="PS51081">
    <property type="entry name" value="ZF_SIAH"/>
    <property type="match status" value="1"/>
</dbReference>
<dbReference type="InterPro" id="IPR013083">
    <property type="entry name" value="Znf_RING/FYVE/PHD"/>
</dbReference>
<comment type="catalytic activity">
    <reaction evidence="1">
        <text>S-ubiquitinyl-[E2 ubiquitin-conjugating enzyme]-L-cysteine + [acceptor protein]-L-lysine = [E2 ubiquitin-conjugating enzyme]-L-cysteine + N(6)-ubiquitinyl-[acceptor protein]-L-lysine.</text>
        <dbReference type="EC" id="2.3.2.27"/>
    </reaction>
</comment>
<sequence length="379" mass="42165">MAHGGAAAMCSADRVRAGARVAARHRRRRTRGNTTGTGCSVQRKKLEAAQRRTTEGAHVGDATSLRSRFRGSVKFGMMDFGMLRFSSLRRNGLEMSDGCSKKRQGEPHQEVGEEGGRPKRKSGAATSVTVELDVLDCPVCLDPLRPPIFQCSVGHIICSTCREKLINPKKCHYCSSKSDFNRCYGIEKIVESVQVPCSNAKYGCAEKTIYYEKEYHEKECPLAPCFCPEMGCSFAGSTQLLLEHFIADHNWRFTKVTYGWSFHVDVQEGVHVLSNEDGHLFLLNVLLEPFGCVVSAFCVQPHDTEPKFRCSLTFSFWKNDLFNSQSSEFELPSTTLSDGIPSDRFLFIVPKSYLEEDGKISVTVKKSLKSLISSVPTDG</sequence>
<evidence type="ECO:0000256" key="10">
    <source>
        <dbReference type="PROSITE-ProRule" id="PRU00455"/>
    </source>
</evidence>
<evidence type="ECO:0000256" key="2">
    <source>
        <dbReference type="ARBA" id="ARBA00004906"/>
    </source>
</evidence>
<feature type="compositionally biased region" description="Basic and acidic residues" evidence="11">
    <location>
        <begin position="99"/>
        <end position="117"/>
    </location>
</feature>
<dbReference type="InterPro" id="IPR013010">
    <property type="entry name" value="Znf_SIAH"/>
</dbReference>
<dbReference type="PANTHER" id="PTHR10315">
    <property type="entry name" value="E3 UBIQUITIN PROTEIN LIGASE SIAH"/>
    <property type="match status" value="1"/>
</dbReference>
<accession>A0AAV5FT03</accession>
<evidence type="ECO:0000313" key="13">
    <source>
        <dbReference type="EMBL" id="GJN37615.1"/>
    </source>
</evidence>
<feature type="compositionally biased region" description="Basic residues" evidence="11">
    <location>
        <begin position="22"/>
        <end position="31"/>
    </location>
</feature>
<keyword evidence="7 10" id="KW-0863">Zinc-finger</keyword>
<feature type="region of interest" description="Disordered" evidence="11">
    <location>
        <begin position="19"/>
        <end position="58"/>
    </location>
</feature>
<dbReference type="AlphaFoldDB" id="A0AAV5FT03"/>
<evidence type="ECO:0000256" key="3">
    <source>
        <dbReference type="ARBA" id="ARBA00009119"/>
    </source>
</evidence>
<protein>
    <recommendedName>
        <fullName evidence="4">RING-type E3 ubiquitin transferase</fullName>
        <ecNumber evidence="4">2.3.2.27</ecNumber>
    </recommendedName>
</protein>